<evidence type="ECO:0000256" key="8">
    <source>
        <dbReference type="SAM" id="MobiDB-lite"/>
    </source>
</evidence>
<dbReference type="GO" id="GO:0005615">
    <property type="term" value="C:extracellular space"/>
    <property type="evidence" value="ECO:0007669"/>
    <property type="project" value="TreeGrafter"/>
</dbReference>
<accession>A0A507BWN5</accession>
<dbReference type="PROSITE" id="PS52035">
    <property type="entry name" value="PEPTIDASE_M14"/>
    <property type="match status" value="1"/>
</dbReference>
<evidence type="ECO:0000256" key="5">
    <source>
        <dbReference type="ARBA" id="ARBA00022833"/>
    </source>
</evidence>
<keyword evidence="4" id="KW-0378">Hydrolase</keyword>
<evidence type="ECO:0000256" key="1">
    <source>
        <dbReference type="ARBA" id="ARBA00001947"/>
    </source>
</evidence>
<protein>
    <recommendedName>
        <fullName evidence="10">Peptidase M14 domain-containing protein</fullName>
    </recommendedName>
</protein>
<evidence type="ECO:0000256" key="4">
    <source>
        <dbReference type="ARBA" id="ARBA00022801"/>
    </source>
</evidence>
<organism evidence="11 12">
    <name type="scientific">Synchytrium microbalum</name>
    <dbReference type="NCBI Taxonomy" id="1806994"/>
    <lineage>
        <taxon>Eukaryota</taxon>
        <taxon>Fungi</taxon>
        <taxon>Fungi incertae sedis</taxon>
        <taxon>Chytridiomycota</taxon>
        <taxon>Chytridiomycota incertae sedis</taxon>
        <taxon>Chytridiomycetes</taxon>
        <taxon>Synchytriales</taxon>
        <taxon>Synchytriaceae</taxon>
        <taxon>Synchytrium</taxon>
    </lineage>
</organism>
<dbReference type="AlphaFoldDB" id="A0A507BWN5"/>
<evidence type="ECO:0000313" key="12">
    <source>
        <dbReference type="Proteomes" id="UP000319731"/>
    </source>
</evidence>
<dbReference type="SMART" id="SM00631">
    <property type="entry name" value="Zn_pept"/>
    <property type="match status" value="1"/>
</dbReference>
<proteinExistence type="inferred from homology"/>
<evidence type="ECO:0000256" key="2">
    <source>
        <dbReference type="ARBA" id="ARBA00005988"/>
    </source>
</evidence>
<feature type="domain" description="Peptidase M14" evidence="10">
    <location>
        <begin position="12"/>
        <end position="331"/>
    </location>
</feature>
<feature type="region of interest" description="Disordered" evidence="8">
    <location>
        <begin position="410"/>
        <end position="437"/>
    </location>
</feature>
<comment type="similarity">
    <text evidence="2 7">Belongs to the peptidase M14 family.</text>
</comment>
<feature type="compositionally biased region" description="Acidic residues" evidence="8">
    <location>
        <begin position="413"/>
        <end position="437"/>
    </location>
</feature>
<dbReference type="GO" id="GO:0008270">
    <property type="term" value="F:zinc ion binding"/>
    <property type="evidence" value="ECO:0007669"/>
    <property type="project" value="InterPro"/>
</dbReference>
<keyword evidence="9" id="KW-0472">Membrane</keyword>
<keyword evidence="6" id="KW-0482">Metalloprotease</keyword>
<sequence>MSNAFPSGSREGYYSSDDILSLLKQKSTNVDYMSYFEAGSSLRNRNLGGLVITSAKNTTIPTTDRPTILIVSLLDAQTPLALMTSLYLINKLSETELPILSSTRLVVMPLVNADAWEKAEPGYVSRNKNMASTCSADADLDGVDLTRNYDVYWTTYSGNDTDAARMDHEDGCSNIYHGKRPNEEPETRAVLGALDKFKPKALLMLSQLPPVINNSSPFEARKTRIVSPYTYSPTLIPSPADQVAYKLLVESITNTTSAMDLYAGSGLSKLPYLRPGSLLDYAFDARGIFSLELVLSVGSHSASDSIWVASDQLISVISPHTDAIINLLSVIPQLPAKASRPGTSIGGKVANTIFFGPLLFGFVLLLMLGTVWAVARYVFQYDNLFVRFRNWWRRADRWLNRHRGFSRLGDKPPDDEELQDGFGFELDDGLLEEEDES</sequence>
<dbReference type="GeneID" id="42005088"/>
<evidence type="ECO:0000313" key="11">
    <source>
        <dbReference type="EMBL" id="TPX33237.1"/>
    </source>
</evidence>
<evidence type="ECO:0000259" key="10">
    <source>
        <dbReference type="PROSITE" id="PS52035"/>
    </source>
</evidence>
<dbReference type="EMBL" id="QEAO01000022">
    <property type="protein sequence ID" value="TPX33237.1"/>
    <property type="molecule type" value="Genomic_DNA"/>
</dbReference>
<reference evidence="11 12" key="1">
    <citation type="journal article" date="2019" name="Sci. Rep.">
        <title>Comparative genomics of chytrid fungi reveal insights into the obligate biotrophic and pathogenic lifestyle of Synchytrium endobioticum.</title>
        <authorList>
            <person name="van de Vossenberg B.T.L.H."/>
            <person name="Warris S."/>
            <person name="Nguyen H.D.T."/>
            <person name="van Gent-Pelzer M.P.E."/>
            <person name="Joly D.L."/>
            <person name="van de Geest H.C."/>
            <person name="Bonants P.J.M."/>
            <person name="Smith D.S."/>
            <person name="Levesque C.A."/>
            <person name="van der Lee T.A.J."/>
        </authorList>
    </citation>
    <scope>NUCLEOTIDE SEQUENCE [LARGE SCALE GENOMIC DNA]</scope>
    <source>
        <strain evidence="11 12">JEL517</strain>
    </source>
</reference>
<dbReference type="InterPro" id="IPR000834">
    <property type="entry name" value="Peptidase_M14"/>
</dbReference>
<evidence type="ECO:0000256" key="6">
    <source>
        <dbReference type="ARBA" id="ARBA00023049"/>
    </source>
</evidence>
<evidence type="ECO:0000256" key="9">
    <source>
        <dbReference type="SAM" id="Phobius"/>
    </source>
</evidence>
<comment type="caution">
    <text evidence="11">The sequence shown here is derived from an EMBL/GenBank/DDBJ whole genome shotgun (WGS) entry which is preliminary data.</text>
</comment>
<keyword evidence="12" id="KW-1185">Reference proteome</keyword>
<dbReference type="PANTHER" id="PTHR11705:SF143">
    <property type="entry name" value="SLL0236 PROTEIN"/>
    <property type="match status" value="1"/>
</dbReference>
<feature type="transmembrane region" description="Helical" evidence="9">
    <location>
        <begin position="354"/>
        <end position="379"/>
    </location>
</feature>
<gene>
    <name evidence="11" type="ORF">SmJEL517_g03863</name>
</gene>
<dbReference type="SUPFAM" id="SSF53187">
    <property type="entry name" value="Zn-dependent exopeptidases"/>
    <property type="match status" value="1"/>
</dbReference>
<keyword evidence="9" id="KW-0812">Transmembrane</keyword>
<dbReference type="Pfam" id="PF00246">
    <property type="entry name" value="Peptidase_M14"/>
    <property type="match status" value="1"/>
</dbReference>
<dbReference type="Gene3D" id="3.40.630.10">
    <property type="entry name" value="Zn peptidases"/>
    <property type="match status" value="1"/>
</dbReference>
<dbReference type="RefSeq" id="XP_031024279.1">
    <property type="nucleotide sequence ID" value="XM_031169791.1"/>
</dbReference>
<dbReference type="PANTHER" id="PTHR11705">
    <property type="entry name" value="PROTEASE FAMILY M14 CARBOXYPEPTIDASE A,B"/>
    <property type="match status" value="1"/>
</dbReference>
<keyword evidence="5" id="KW-0862">Zinc</keyword>
<dbReference type="GO" id="GO:0004181">
    <property type="term" value="F:metallocarboxypeptidase activity"/>
    <property type="evidence" value="ECO:0007669"/>
    <property type="project" value="InterPro"/>
</dbReference>
<keyword evidence="9" id="KW-1133">Transmembrane helix</keyword>
<dbReference type="GO" id="GO:0006508">
    <property type="term" value="P:proteolysis"/>
    <property type="evidence" value="ECO:0007669"/>
    <property type="project" value="UniProtKB-KW"/>
</dbReference>
<comment type="caution">
    <text evidence="7">Lacks conserved residue(s) required for the propagation of feature annotation.</text>
</comment>
<evidence type="ECO:0000256" key="7">
    <source>
        <dbReference type="PROSITE-ProRule" id="PRU01379"/>
    </source>
</evidence>
<dbReference type="STRING" id="1806994.A0A507BWN5"/>
<evidence type="ECO:0000256" key="3">
    <source>
        <dbReference type="ARBA" id="ARBA00022670"/>
    </source>
</evidence>
<comment type="cofactor">
    <cofactor evidence="1">
        <name>Zn(2+)</name>
        <dbReference type="ChEBI" id="CHEBI:29105"/>
    </cofactor>
</comment>
<dbReference type="OrthoDB" id="3626597at2759"/>
<keyword evidence="3" id="KW-0645">Protease</keyword>
<name>A0A507BWN5_9FUNG</name>
<dbReference type="Proteomes" id="UP000319731">
    <property type="component" value="Unassembled WGS sequence"/>
</dbReference>